<comment type="similarity">
    <text evidence="1">Belongs to the Clp1 family. NOL9/GRC3 subfamily.</text>
</comment>
<name>A0AAD4QLI2_9AGAM</name>
<dbReference type="InterPro" id="IPR027417">
    <property type="entry name" value="P-loop_NTPase"/>
</dbReference>
<feature type="region of interest" description="Disordered" evidence="8">
    <location>
        <begin position="16"/>
        <end position="155"/>
    </location>
</feature>
<dbReference type="Proteomes" id="UP001203297">
    <property type="component" value="Unassembled WGS sequence"/>
</dbReference>
<feature type="region of interest" description="Disordered" evidence="8">
    <location>
        <begin position="619"/>
        <end position="639"/>
    </location>
</feature>
<dbReference type="InterPro" id="IPR032319">
    <property type="entry name" value="CLP1_P"/>
</dbReference>
<feature type="domain" description="Clp1 P-loop" evidence="9">
    <location>
        <begin position="355"/>
        <end position="547"/>
    </location>
</feature>
<organism evidence="10 11">
    <name type="scientific">Multifurca ochricompacta</name>
    <dbReference type="NCBI Taxonomy" id="376703"/>
    <lineage>
        <taxon>Eukaryota</taxon>
        <taxon>Fungi</taxon>
        <taxon>Dikarya</taxon>
        <taxon>Basidiomycota</taxon>
        <taxon>Agaricomycotina</taxon>
        <taxon>Agaricomycetes</taxon>
        <taxon>Russulales</taxon>
        <taxon>Russulaceae</taxon>
        <taxon>Multifurca</taxon>
    </lineage>
</organism>
<accession>A0AAD4QLI2</accession>
<dbReference type="AlphaFoldDB" id="A0AAD4QLI2"/>
<comment type="caution">
    <text evidence="10">The sequence shown here is derived from an EMBL/GenBank/DDBJ whole genome shotgun (WGS) entry which is preliminary data.</text>
</comment>
<evidence type="ECO:0000313" key="11">
    <source>
        <dbReference type="Proteomes" id="UP001203297"/>
    </source>
</evidence>
<dbReference type="SUPFAM" id="SSF52540">
    <property type="entry name" value="P-loop containing nucleoside triphosphate hydrolases"/>
    <property type="match status" value="1"/>
</dbReference>
<dbReference type="InterPro" id="IPR045116">
    <property type="entry name" value="Clp1/Grc3"/>
</dbReference>
<dbReference type="GO" id="GO:0005634">
    <property type="term" value="C:nucleus"/>
    <property type="evidence" value="ECO:0007669"/>
    <property type="project" value="TreeGrafter"/>
</dbReference>
<dbReference type="PANTHER" id="PTHR12755:SF3">
    <property type="entry name" value="POLYNUCLEOTIDE 5'-HYDROXYL-KINASE NOL9"/>
    <property type="match status" value="1"/>
</dbReference>
<dbReference type="GO" id="GO:0005524">
    <property type="term" value="F:ATP binding"/>
    <property type="evidence" value="ECO:0007669"/>
    <property type="project" value="UniProtKB-KW"/>
</dbReference>
<feature type="compositionally biased region" description="Polar residues" evidence="8">
    <location>
        <begin position="52"/>
        <end position="70"/>
    </location>
</feature>
<sequence length="731" mass="80089">MLSAIAARKARLQISSIKSSIKRRRHHHHPAAVKKARRRKYNTPPKAHSENKNVIVTTSESSESNPKQQQDVVSLDLDHSDSDSDMSITLDQENPQLIQPERSLEPTQRERRKVWSPSLPVVYSSDDASDASDEEPVADISQRPYNRPLTTDGPERLSTYHPVPEQNMFQLSPDEASALGLSGPAVVLVLSPSLAASFVGAYRMRVLRGSISLLGIIIHPSRVPHHVFAPRSSPIPVIQALVVRGESSKSLASIPSRILSIIDQGDVVIVLQELRTGIGGLGRVVRTFEGVFDQAGLEETIDVPLEGIHVVIQATRGMCAFQLPPSWEMALSASPLALSGHPVGLRKPHVLLVKGQKNSGKSTFARALVNRLSSWHRRVAFLECDLGQSEFTPGGMVALSVVENPIFGPPFTHPTLPHQAHYVGAHNPRSSPSHYLRAIQSLIETYRLDLQFASAFVDIEEDREDDRITDVIPLVVNTMGWTKGLGSDLARRIEELVQPTDIFLFDTSPPDGVEPDGPRVHTLEPVTPSPRFTASDHRALSLLSYFHAVFPNPIHSPPLRQTTASLWSTKRPLCARPPYELTTRLALDRIVLTGAGAEDVVRTELWRVLTGALVALVSSPSPSEGDEELFTPGSPPPDPASSTCLGLAFIRGVSSDGSKLQLLTPVPPETLVNARVLVMGELELPVWGWLDFRSADGGAGVDVPFLQWGRNTGAGSERRRVRRNIMRRAQM</sequence>
<dbReference type="Gene3D" id="3.40.50.300">
    <property type="entry name" value="P-loop containing nucleotide triphosphate hydrolases"/>
    <property type="match status" value="1"/>
</dbReference>
<evidence type="ECO:0000256" key="8">
    <source>
        <dbReference type="SAM" id="MobiDB-lite"/>
    </source>
</evidence>
<dbReference type="PANTHER" id="PTHR12755">
    <property type="entry name" value="CLEAVAGE/POLYADENYLATION FACTOR IA SUBUNIT CLP1P"/>
    <property type="match status" value="1"/>
</dbReference>
<dbReference type="EMBL" id="WTXG01000012">
    <property type="protein sequence ID" value="KAI0301901.1"/>
    <property type="molecule type" value="Genomic_DNA"/>
</dbReference>
<keyword evidence="7" id="KW-0067">ATP-binding</keyword>
<keyword evidence="11" id="KW-1185">Reference proteome</keyword>
<dbReference type="GO" id="GO:0000448">
    <property type="term" value="P:cleavage in ITS2 between 5.8S rRNA and LSU-rRNA of tricistronic rRNA transcript (SSU-rRNA, 5.8S rRNA, LSU-rRNA)"/>
    <property type="evidence" value="ECO:0007669"/>
    <property type="project" value="TreeGrafter"/>
</dbReference>
<feature type="compositionally biased region" description="Acidic residues" evidence="8">
    <location>
        <begin position="127"/>
        <end position="137"/>
    </location>
</feature>
<evidence type="ECO:0000259" key="9">
    <source>
        <dbReference type="Pfam" id="PF16575"/>
    </source>
</evidence>
<evidence type="ECO:0000256" key="6">
    <source>
        <dbReference type="ARBA" id="ARBA00022777"/>
    </source>
</evidence>
<feature type="compositionally biased region" description="Polar residues" evidence="8">
    <location>
        <begin position="86"/>
        <end position="97"/>
    </location>
</feature>
<evidence type="ECO:0000256" key="3">
    <source>
        <dbReference type="ARBA" id="ARBA00019824"/>
    </source>
</evidence>
<dbReference type="Pfam" id="PF16575">
    <property type="entry name" value="CLP1_P"/>
    <property type="match status" value="1"/>
</dbReference>
<reference evidence="10" key="1">
    <citation type="journal article" date="2022" name="New Phytol.">
        <title>Evolutionary transition to the ectomycorrhizal habit in the genomes of a hyperdiverse lineage of mushroom-forming fungi.</title>
        <authorList>
            <person name="Looney B."/>
            <person name="Miyauchi S."/>
            <person name="Morin E."/>
            <person name="Drula E."/>
            <person name="Courty P.E."/>
            <person name="Kohler A."/>
            <person name="Kuo A."/>
            <person name="LaButti K."/>
            <person name="Pangilinan J."/>
            <person name="Lipzen A."/>
            <person name="Riley R."/>
            <person name="Andreopoulos W."/>
            <person name="He G."/>
            <person name="Johnson J."/>
            <person name="Nolan M."/>
            <person name="Tritt A."/>
            <person name="Barry K.W."/>
            <person name="Grigoriev I.V."/>
            <person name="Nagy L.G."/>
            <person name="Hibbett D."/>
            <person name="Henrissat B."/>
            <person name="Matheny P.B."/>
            <person name="Labbe J."/>
            <person name="Martin F.M."/>
        </authorList>
    </citation>
    <scope>NUCLEOTIDE SEQUENCE</scope>
    <source>
        <strain evidence="10">BPL690</strain>
    </source>
</reference>
<protein>
    <recommendedName>
        <fullName evidence="3">Polynucleotide 5'-hydroxyl-kinase GRC3</fullName>
    </recommendedName>
    <alternativeName>
        <fullName evidence="2">Polynucleotide 5'-hydroxyl-kinase grc3</fullName>
    </alternativeName>
</protein>
<keyword evidence="4" id="KW-0808">Transferase</keyword>
<proteinExistence type="inferred from homology"/>
<keyword evidence="6" id="KW-0418">Kinase</keyword>
<dbReference type="GO" id="GO:0051731">
    <property type="term" value="F:polynucleotide 5'-hydroxyl-kinase activity"/>
    <property type="evidence" value="ECO:0007669"/>
    <property type="project" value="InterPro"/>
</dbReference>
<evidence type="ECO:0000256" key="7">
    <source>
        <dbReference type="ARBA" id="ARBA00022840"/>
    </source>
</evidence>
<feature type="compositionally biased region" description="Basic residues" evidence="8">
    <location>
        <begin position="20"/>
        <end position="41"/>
    </location>
</feature>
<evidence type="ECO:0000256" key="5">
    <source>
        <dbReference type="ARBA" id="ARBA00022741"/>
    </source>
</evidence>
<evidence type="ECO:0000256" key="4">
    <source>
        <dbReference type="ARBA" id="ARBA00022679"/>
    </source>
</evidence>
<keyword evidence="5" id="KW-0547">Nucleotide-binding</keyword>
<evidence type="ECO:0000256" key="2">
    <source>
        <dbReference type="ARBA" id="ARBA00018706"/>
    </source>
</evidence>
<evidence type="ECO:0000256" key="1">
    <source>
        <dbReference type="ARBA" id="ARBA00011003"/>
    </source>
</evidence>
<evidence type="ECO:0000313" key="10">
    <source>
        <dbReference type="EMBL" id="KAI0301901.1"/>
    </source>
</evidence>
<gene>
    <name evidence="10" type="ORF">B0F90DRAFT_1627954</name>
</gene>